<dbReference type="RefSeq" id="YP_009302703.1">
    <property type="nucleotide sequence ID" value="NC_031245.1"/>
</dbReference>
<organism evidence="1 2">
    <name type="scientific">Bacillus phage SP-15</name>
    <dbReference type="NCBI Taxonomy" id="1792032"/>
    <lineage>
        <taxon>Viruses</taxon>
        <taxon>Duplodnaviria</taxon>
        <taxon>Heunggongvirae</taxon>
        <taxon>Uroviricota</taxon>
        <taxon>Caudoviricetes</taxon>
        <taxon>Thornevirus</taxon>
        <taxon>Thornevirus SP15</taxon>
    </lineage>
</organism>
<dbReference type="EMBL" id="KT624200">
    <property type="protein sequence ID" value="AMM45114.1"/>
    <property type="molecule type" value="Genomic_DNA"/>
</dbReference>
<dbReference type="KEGG" id="vg:29125482"/>
<dbReference type="Proteomes" id="UP000203261">
    <property type="component" value="Segment"/>
</dbReference>
<accession>A0A127AY45</accession>
<keyword evidence="2" id="KW-1185">Reference proteome</keyword>
<evidence type="ECO:0000313" key="2">
    <source>
        <dbReference type="Proteomes" id="UP000203261"/>
    </source>
</evidence>
<evidence type="ECO:0000313" key="1">
    <source>
        <dbReference type="EMBL" id="AMM45114.1"/>
    </source>
</evidence>
<sequence>MSRRRLTHRERAKREQAIFESRLRIRKHPGMDYHVFEVNGAIVDWTKKSNPIDTLLRRAKELGYREEDIFVVKDSAVNA</sequence>
<protein>
    <submittedName>
        <fullName evidence="1">Uncharacterized protein</fullName>
    </submittedName>
</protein>
<name>A0A127AY45_9CAUD</name>
<dbReference type="GeneID" id="29125482"/>
<reference evidence="1 2" key="1">
    <citation type="submission" date="2015-08" db="EMBL/GenBank/DDBJ databases">
        <authorList>
            <person name="Babu N.S."/>
            <person name="Beckwith C.J."/>
            <person name="Beseler K.G."/>
            <person name="Brison A."/>
            <person name="Carone J.V."/>
            <person name="Caskin T.P."/>
            <person name="Diamond M."/>
            <person name="Durham M.E."/>
            <person name="Foxe J.M."/>
            <person name="Go M."/>
            <person name="Henderson B.A."/>
            <person name="Jones I.B."/>
            <person name="McGettigan J.A."/>
            <person name="Micheletti S.J."/>
            <person name="Nasrallah M.E."/>
            <person name="Ortiz D."/>
            <person name="Piller C.R."/>
            <person name="Privatt S.R."/>
            <person name="Schneider S.L."/>
            <person name="Sharp S."/>
            <person name="Smith T.C."/>
            <person name="Stanton J.D."/>
            <person name="Ullery H.E."/>
            <person name="Wilson R.J."/>
            <person name="Serrano M.G."/>
            <person name="Buck G."/>
            <person name="Lee V."/>
            <person name="Wang Y."/>
            <person name="Carvalho R."/>
            <person name="Voegtly L."/>
            <person name="Shi R."/>
            <person name="Duckworth R."/>
            <person name="Johnson A."/>
            <person name="Loviza R."/>
            <person name="Walstead R."/>
            <person name="Shah Z."/>
            <person name="Kiflezghi M."/>
            <person name="Wade K."/>
            <person name="Ball S.L."/>
            <person name="Bradley K.W."/>
            <person name="Asai D.J."/>
            <person name="Bowman C.A."/>
            <person name="Russell D.A."/>
            <person name="Pope W.H."/>
            <person name="Jacobs-Sera D."/>
            <person name="Hendrix R.W."/>
            <person name="Hatfull G.F."/>
        </authorList>
    </citation>
    <scope>NUCLEOTIDE SEQUENCE [LARGE SCALE GENOMIC DNA]</scope>
</reference>
<gene>
    <name evidence="1" type="ORF">SP15_306</name>
</gene>
<proteinExistence type="predicted"/>